<dbReference type="AlphaFoldDB" id="A0A835JDM7"/>
<evidence type="ECO:0000256" key="1">
    <source>
        <dbReference type="SAM" id="MobiDB-lite"/>
    </source>
</evidence>
<reference evidence="2 3" key="1">
    <citation type="submission" date="2020-10" db="EMBL/GenBank/DDBJ databases">
        <title>Plant Genome Project.</title>
        <authorList>
            <person name="Zhang R.-G."/>
        </authorList>
    </citation>
    <scope>NUCLEOTIDE SEQUENCE [LARGE SCALE GENOMIC DNA]</scope>
    <source>
        <strain evidence="2">FAFU-HL-1</strain>
        <tissue evidence="2">Leaf</tissue>
    </source>
</reference>
<organism evidence="2 3">
    <name type="scientific">Salix dunnii</name>
    <dbReference type="NCBI Taxonomy" id="1413687"/>
    <lineage>
        <taxon>Eukaryota</taxon>
        <taxon>Viridiplantae</taxon>
        <taxon>Streptophyta</taxon>
        <taxon>Embryophyta</taxon>
        <taxon>Tracheophyta</taxon>
        <taxon>Spermatophyta</taxon>
        <taxon>Magnoliopsida</taxon>
        <taxon>eudicotyledons</taxon>
        <taxon>Gunneridae</taxon>
        <taxon>Pentapetalae</taxon>
        <taxon>rosids</taxon>
        <taxon>fabids</taxon>
        <taxon>Malpighiales</taxon>
        <taxon>Salicaceae</taxon>
        <taxon>Saliceae</taxon>
        <taxon>Salix</taxon>
    </lineage>
</organism>
<comment type="caution">
    <text evidence="2">The sequence shown here is derived from an EMBL/GenBank/DDBJ whole genome shotgun (WGS) entry which is preliminary data.</text>
</comment>
<dbReference type="Proteomes" id="UP000657918">
    <property type="component" value="Chromosome 16"/>
</dbReference>
<accession>A0A835JDM7</accession>
<feature type="region of interest" description="Disordered" evidence="1">
    <location>
        <begin position="60"/>
        <end position="87"/>
    </location>
</feature>
<feature type="compositionally biased region" description="Polar residues" evidence="1">
    <location>
        <begin position="60"/>
        <end position="69"/>
    </location>
</feature>
<sequence>MVLCRKKKKILVIHFWCMATRKSLLREIVVAYPMARRVRVQEMVAAEAADGKLSPVQVRIGNTNNSGDQSKCHKESSGSISHWEVNR</sequence>
<protein>
    <submittedName>
        <fullName evidence="2">Uncharacterized protein</fullName>
    </submittedName>
</protein>
<proteinExistence type="predicted"/>
<dbReference type="EMBL" id="JADGMS010000016">
    <property type="protein sequence ID" value="KAF9666449.1"/>
    <property type="molecule type" value="Genomic_DNA"/>
</dbReference>
<evidence type="ECO:0000313" key="2">
    <source>
        <dbReference type="EMBL" id="KAF9666449.1"/>
    </source>
</evidence>
<name>A0A835JDM7_9ROSI</name>
<evidence type="ECO:0000313" key="3">
    <source>
        <dbReference type="Proteomes" id="UP000657918"/>
    </source>
</evidence>
<gene>
    <name evidence="2" type="ORF">SADUNF_Sadunf16G0230500</name>
</gene>
<keyword evidence="3" id="KW-1185">Reference proteome</keyword>